<evidence type="ECO:0000259" key="5">
    <source>
        <dbReference type="PROSITE" id="PS51387"/>
    </source>
</evidence>
<dbReference type="InterPro" id="IPR016169">
    <property type="entry name" value="FAD-bd_PCMH_sub2"/>
</dbReference>
<organism evidence="6 7">
    <name type="scientific">Muricoccus roseus</name>
    <dbReference type="NCBI Taxonomy" id="198092"/>
    <lineage>
        <taxon>Bacteria</taxon>
        <taxon>Pseudomonadati</taxon>
        <taxon>Pseudomonadota</taxon>
        <taxon>Alphaproteobacteria</taxon>
        <taxon>Acetobacterales</taxon>
        <taxon>Roseomonadaceae</taxon>
        <taxon>Muricoccus</taxon>
    </lineage>
</organism>
<gene>
    <name evidence="6" type="ORF">SAMN02745194_01664</name>
</gene>
<dbReference type="InterPro" id="IPR016167">
    <property type="entry name" value="FAD-bd_PCMH_sub1"/>
</dbReference>
<keyword evidence="7" id="KW-1185">Reference proteome</keyword>
<dbReference type="GO" id="GO:0003824">
    <property type="term" value="F:catalytic activity"/>
    <property type="evidence" value="ECO:0007669"/>
    <property type="project" value="InterPro"/>
</dbReference>
<dbReference type="SUPFAM" id="SSF56176">
    <property type="entry name" value="FAD-binding/transporter-associated domain-like"/>
    <property type="match status" value="1"/>
</dbReference>
<dbReference type="EMBL" id="FQZF01000008">
    <property type="protein sequence ID" value="SHJ06652.1"/>
    <property type="molecule type" value="Genomic_DNA"/>
</dbReference>
<dbReference type="Gene3D" id="3.30.465.10">
    <property type="match status" value="1"/>
</dbReference>
<dbReference type="PANTHER" id="PTHR43716">
    <property type="entry name" value="D-2-HYDROXYGLUTARATE DEHYDROGENASE, MITOCHONDRIAL"/>
    <property type="match status" value="1"/>
</dbReference>
<dbReference type="GO" id="GO:0071949">
    <property type="term" value="F:FAD binding"/>
    <property type="evidence" value="ECO:0007669"/>
    <property type="project" value="InterPro"/>
</dbReference>
<dbReference type="Gene3D" id="3.30.43.10">
    <property type="entry name" value="Uridine Diphospho-n-acetylenolpyruvylglucosamine Reductase, domain 2"/>
    <property type="match status" value="1"/>
</dbReference>
<protein>
    <submittedName>
        <fullName evidence="6">FAD/FMN-containing dehydrogenase</fullName>
    </submittedName>
</protein>
<dbReference type="InterPro" id="IPR006094">
    <property type="entry name" value="Oxid_FAD_bind_N"/>
</dbReference>
<evidence type="ECO:0000256" key="1">
    <source>
        <dbReference type="ARBA" id="ARBA00001974"/>
    </source>
</evidence>
<reference evidence="6 7" key="1">
    <citation type="submission" date="2016-11" db="EMBL/GenBank/DDBJ databases">
        <authorList>
            <person name="Jaros S."/>
            <person name="Januszkiewicz K."/>
            <person name="Wedrychowicz H."/>
        </authorList>
    </citation>
    <scope>NUCLEOTIDE SEQUENCE [LARGE SCALE GENOMIC DNA]</scope>
    <source>
        <strain evidence="6 7">DSM 14916</strain>
    </source>
</reference>
<feature type="domain" description="FAD-binding PCMH-type" evidence="5">
    <location>
        <begin position="61"/>
        <end position="242"/>
    </location>
</feature>
<dbReference type="Gene3D" id="3.30.70.2740">
    <property type="match status" value="1"/>
</dbReference>
<proteinExistence type="inferred from homology"/>
<dbReference type="PANTHER" id="PTHR43716:SF2">
    <property type="entry name" value="BLL6224 PROTEIN"/>
    <property type="match status" value="1"/>
</dbReference>
<evidence type="ECO:0000256" key="4">
    <source>
        <dbReference type="ARBA" id="ARBA00022827"/>
    </source>
</evidence>
<dbReference type="AlphaFoldDB" id="A0A1M6G9R4"/>
<dbReference type="InterPro" id="IPR051264">
    <property type="entry name" value="FAD-oxidored/transferase_4"/>
</dbReference>
<dbReference type="InterPro" id="IPR004113">
    <property type="entry name" value="FAD-bd_oxidored_4_C"/>
</dbReference>
<comment type="similarity">
    <text evidence="2">Belongs to the FAD-binding oxidoreductase/transferase type 4 family.</text>
</comment>
<dbReference type="InterPro" id="IPR016171">
    <property type="entry name" value="Vanillyl_alc_oxidase_C-sub2"/>
</dbReference>
<dbReference type="Gene3D" id="3.30.70.2190">
    <property type="match status" value="1"/>
</dbReference>
<evidence type="ECO:0000256" key="2">
    <source>
        <dbReference type="ARBA" id="ARBA00008000"/>
    </source>
</evidence>
<evidence type="ECO:0000256" key="3">
    <source>
        <dbReference type="ARBA" id="ARBA00022630"/>
    </source>
</evidence>
<comment type="cofactor">
    <cofactor evidence="1">
        <name>FAD</name>
        <dbReference type="ChEBI" id="CHEBI:57692"/>
    </cofactor>
</comment>
<name>A0A1M6G9R4_9PROT</name>
<dbReference type="Pfam" id="PF01565">
    <property type="entry name" value="FAD_binding_4"/>
    <property type="match status" value="1"/>
</dbReference>
<dbReference type="GO" id="GO:0022904">
    <property type="term" value="P:respiratory electron transport chain"/>
    <property type="evidence" value="ECO:0007669"/>
    <property type="project" value="TreeGrafter"/>
</dbReference>
<dbReference type="InterPro" id="IPR016164">
    <property type="entry name" value="FAD-linked_Oxase-like_C"/>
</dbReference>
<dbReference type="Pfam" id="PF02913">
    <property type="entry name" value="FAD-oxidase_C"/>
    <property type="match status" value="1"/>
</dbReference>
<dbReference type="SUPFAM" id="SSF55103">
    <property type="entry name" value="FAD-linked oxidases, C-terminal domain"/>
    <property type="match status" value="1"/>
</dbReference>
<keyword evidence="3" id="KW-0285">Flavoprotein</keyword>
<evidence type="ECO:0000313" key="6">
    <source>
        <dbReference type="EMBL" id="SHJ06652.1"/>
    </source>
</evidence>
<dbReference type="Proteomes" id="UP000184387">
    <property type="component" value="Unassembled WGS sequence"/>
</dbReference>
<dbReference type="STRING" id="198092.SAMN02745194_01664"/>
<keyword evidence="4" id="KW-0274">FAD</keyword>
<dbReference type="InterPro" id="IPR036318">
    <property type="entry name" value="FAD-bd_PCMH-like_sf"/>
</dbReference>
<dbReference type="PROSITE" id="PS51387">
    <property type="entry name" value="FAD_PCMH"/>
    <property type="match status" value="1"/>
</dbReference>
<accession>A0A1M6G9R4</accession>
<dbReference type="InterPro" id="IPR016166">
    <property type="entry name" value="FAD-bd_PCMH"/>
</dbReference>
<dbReference type="FunFam" id="1.10.45.10:FF:000001">
    <property type="entry name" value="D-lactate dehydrogenase mitochondrial"/>
    <property type="match status" value="1"/>
</dbReference>
<dbReference type="Gene3D" id="1.10.45.10">
    <property type="entry name" value="Vanillyl-alcohol Oxidase, Chain A, domain 4"/>
    <property type="match status" value="1"/>
</dbReference>
<sequence length="496" mass="52920">MTHPLAVAFGPLPMPDTNPPRPAIPLPDELMASLLSILGPRGIVTDPSDLEPHLSDWRGLYRGASPALLRPASTEELAACMRLLHAAAIPVVPQGGNTSMVGGAMPDESGRQVILSLSRMNRIRDLDPVDMTMVAEAGVVLKTAQDAAAGAGCLFPLSLGAEGTATIGGVLSTNAGGNTTVRYGNARDLMLGLEIVLPDGGVIHGLRRLRKDNTGYALRHLMVGAEGTLGIVTAAVLRLFPRPRAEAIALCAVESEDAALALFRRFRDRDETAVRAFEYMSGNGMEMVLRHIDGATLPLSERADHYVLVDLASSRPDADLRGLMEAVLEEALEAGEVLDAALAESEAQRHAIWRLREEHPEAQKKEGASVKNDVSVPVSKVPEMIRRCSAALQALIPGSRPVPFGHMGDGNIHMNLEQPEGMDAAAFLARSHDIMDCVNDIVRDLDGSFSAEHGVGRLKPDMLAEWRGGAELDAMRRIKAALDPKGLLNPGKVLPA</sequence>
<evidence type="ECO:0000313" key="7">
    <source>
        <dbReference type="Proteomes" id="UP000184387"/>
    </source>
</evidence>